<reference evidence="1 2" key="1">
    <citation type="submission" date="2019-05" db="EMBL/GenBank/DDBJ databases">
        <title>Another draft genome of Portunus trituberculatus and its Hox gene families provides insights of decapod evolution.</title>
        <authorList>
            <person name="Jeong J.-H."/>
            <person name="Song I."/>
            <person name="Kim S."/>
            <person name="Choi T."/>
            <person name="Kim D."/>
            <person name="Ryu S."/>
            <person name="Kim W."/>
        </authorList>
    </citation>
    <scope>NUCLEOTIDE SEQUENCE [LARGE SCALE GENOMIC DNA]</scope>
    <source>
        <tissue evidence="1">Muscle</tissue>
    </source>
</reference>
<gene>
    <name evidence="1" type="ORF">E2C01_052036</name>
</gene>
<dbReference type="AlphaFoldDB" id="A0A5B7GKL3"/>
<sequence length="138" mass="15711">MSDLQGVLCGLELRLVCGERRGSHQALLSASSRVGFETTFKFCCSHIGMQWLVRHLSRPDLDASSPPQGGQELGKFDTLRSANEAEKEAAVVWLVRADNFFHSARVSLTRVWRVCRTELCLPYTREVKETRQQQIWCK</sequence>
<proteinExistence type="predicted"/>
<evidence type="ECO:0000313" key="2">
    <source>
        <dbReference type="Proteomes" id="UP000324222"/>
    </source>
</evidence>
<name>A0A5B7GKL3_PORTR</name>
<protein>
    <submittedName>
        <fullName evidence="1">Uncharacterized protein</fullName>
    </submittedName>
</protein>
<dbReference type="Proteomes" id="UP000324222">
    <property type="component" value="Unassembled WGS sequence"/>
</dbReference>
<evidence type="ECO:0000313" key="1">
    <source>
        <dbReference type="EMBL" id="MPC58043.1"/>
    </source>
</evidence>
<accession>A0A5B7GKL3</accession>
<dbReference type="EMBL" id="VSRR010015314">
    <property type="protein sequence ID" value="MPC58043.1"/>
    <property type="molecule type" value="Genomic_DNA"/>
</dbReference>
<keyword evidence="2" id="KW-1185">Reference proteome</keyword>
<organism evidence="1 2">
    <name type="scientific">Portunus trituberculatus</name>
    <name type="common">Swimming crab</name>
    <name type="synonym">Neptunus trituberculatus</name>
    <dbReference type="NCBI Taxonomy" id="210409"/>
    <lineage>
        <taxon>Eukaryota</taxon>
        <taxon>Metazoa</taxon>
        <taxon>Ecdysozoa</taxon>
        <taxon>Arthropoda</taxon>
        <taxon>Crustacea</taxon>
        <taxon>Multicrustacea</taxon>
        <taxon>Malacostraca</taxon>
        <taxon>Eumalacostraca</taxon>
        <taxon>Eucarida</taxon>
        <taxon>Decapoda</taxon>
        <taxon>Pleocyemata</taxon>
        <taxon>Brachyura</taxon>
        <taxon>Eubrachyura</taxon>
        <taxon>Portunoidea</taxon>
        <taxon>Portunidae</taxon>
        <taxon>Portuninae</taxon>
        <taxon>Portunus</taxon>
    </lineage>
</organism>
<comment type="caution">
    <text evidence="1">The sequence shown here is derived from an EMBL/GenBank/DDBJ whole genome shotgun (WGS) entry which is preliminary data.</text>
</comment>